<feature type="region of interest" description="Disordered" evidence="1">
    <location>
        <begin position="73"/>
        <end position="193"/>
    </location>
</feature>
<feature type="compositionally biased region" description="Low complexity" evidence="1">
    <location>
        <begin position="386"/>
        <end position="399"/>
    </location>
</feature>
<name>A0A0G4FES1_9ALVE</name>
<dbReference type="AlphaFoldDB" id="A0A0G4FES1"/>
<evidence type="ECO:0000256" key="1">
    <source>
        <dbReference type="SAM" id="MobiDB-lite"/>
    </source>
</evidence>
<feature type="compositionally biased region" description="Gly residues" evidence="1">
    <location>
        <begin position="295"/>
        <end position="313"/>
    </location>
</feature>
<organism evidence="2">
    <name type="scientific">Chromera velia CCMP2878</name>
    <dbReference type="NCBI Taxonomy" id="1169474"/>
    <lineage>
        <taxon>Eukaryota</taxon>
        <taxon>Sar</taxon>
        <taxon>Alveolata</taxon>
        <taxon>Colpodellida</taxon>
        <taxon>Chromeraceae</taxon>
        <taxon>Chromera</taxon>
    </lineage>
</organism>
<feature type="compositionally biased region" description="Low complexity" evidence="1">
    <location>
        <begin position="219"/>
        <end position="229"/>
    </location>
</feature>
<feature type="compositionally biased region" description="Polar residues" evidence="1">
    <location>
        <begin position="1006"/>
        <end position="1016"/>
    </location>
</feature>
<feature type="compositionally biased region" description="Polar residues" evidence="1">
    <location>
        <begin position="1033"/>
        <end position="1043"/>
    </location>
</feature>
<feature type="compositionally biased region" description="Basic and acidic residues" evidence="1">
    <location>
        <begin position="242"/>
        <end position="259"/>
    </location>
</feature>
<protein>
    <submittedName>
        <fullName evidence="2">Uncharacterized protein</fullName>
    </submittedName>
</protein>
<feature type="compositionally biased region" description="Basic and acidic residues" evidence="1">
    <location>
        <begin position="623"/>
        <end position="636"/>
    </location>
</feature>
<feature type="region of interest" description="Disordered" evidence="1">
    <location>
        <begin position="506"/>
        <end position="547"/>
    </location>
</feature>
<feature type="region of interest" description="Disordered" evidence="1">
    <location>
        <begin position="383"/>
        <end position="403"/>
    </location>
</feature>
<gene>
    <name evidence="2" type="ORF">Cvel_16492</name>
</gene>
<evidence type="ECO:0000313" key="2">
    <source>
        <dbReference type="EMBL" id="CEM11307.1"/>
    </source>
</evidence>
<reference evidence="2" key="1">
    <citation type="submission" date="2014-11" db="EMBL/GenBank/DDBJ databases">
        <authorList>
            <person name="Otto D Thomas"/>
            <person name="Naeem Raeece"/>
        </authorList>
    </citation>
    <scope>NUCLEOTIDE SEQUENCE</scope>
</reference>
<feature type="region of interest" description="Disordered" evidence="1">
    <location>
        <begin position="214"/>
        <end position="370"/>
    </location>
</feature>
<feature type="compositionally biased region" description="Basic and acidic residues" evidence="1">
    <location>
        <begin position="271"/>
        <end position="286"/>
    </location>
</feature>
<feature type="compositionally biased region" description="Basic and acidic residues" evidence="1">
    <location>
        <begin position="508"/>
        <end position="534"/>
    </location>
</feature>
<feature type="compositionally biased region" description="Acidic residues" evidence="1">
    <location>
        <begin position="261"/>
        <end position="270"/>
    </location>
</feature>
<dbReference type="EMBL" id="CDMZ01000300">
    <property type="protein sequence ID" value="CEM11307.1"/>
    <property type="molecule type" value="Genomic_DNA"/>
</dbReference>
<feature type="region of interest" description="Disordered" evidence="1">
    <location>
        <begin position="980"/>
        <end position="1044"/>
    </location>
</feature>
<dbReference type="VEuPathDB" id="CryptoDB:Cvel_16492"/>
<feature type="compositionally biased region" description="Basic residues" evidence="1">
    <location>
        <begin position="340"/>
        <end position="349"/>
    </location>
</feature>
<sequence>MDAARIWEETEIRDFVGRWNSLASAEADRPSGDEKRDALLSQIAAETPHKDFARLSLLHLKLRETWPGDACGAFPDPQSVWERAQEEGYGRPADTEMQDPVSAAEETDGVQQERRGRSTSPVPAPKQGSSGSMHMRLRQRAPKKPPGSPGGDGREKAEPRPAPVEAPKPSVSPRHPPPQSPTPNSQDLPVIRVSLMRSRPHFLFAPDGSQVRAKDALTAASSSSAAAVSGGVGDFTLPALSEGRERLRLDGRLSERSLDDALLEEEEEGGEAEKQQGRVDGIHRGDGGVFDASRGGIGGQEQFGDSAGLGGQGRSIKREPDPLDDLLEEEDEEGEQKPRAPQKKARKGEKRTAEAVASLPSASRAFETEGEGGTVLKVIGGWAEPSSHSSSSSSSSSSSTFPIRESLDFNSCPVEPFMQMPRTCPWIRRRTTGLLRLNRADAEPKADAMGAVERKVVLMRCSEAQGAQWVRQVRGPGTIGRPQKRRESIREREEEAILQAAYTAAASAEEKGRASGPKAKTEKARRERKGKAEEGSPFSISDTAPAQAPPPALMGFEEILLKSPSSSVALKCSLESLLTGLGREWARFEFFMSPIDVAFLGVSDLAAMIRQWGLGHRHKWPHERVKPVQSSSREKSVNGPYGVGGDQTDGCGGEGREDFLVKRIPPFPHPGGGLKLPRRSWQLLRCTGGEPVVLTWKQLEKERSRLSRFRDAVGRLLAGRRAEIVHFRELRPFFSIIPHNMGRLAAASYGLVSPPLDSASGLPCLVVDSRRDLREAEICSDPSSAMMGMLKVRLASEETPVTVKLYDIMPLAQRQVDGDGGVVRKSADRTGIGKEFPPPGGVSGLPFLTHWRLLDSSQIAEPARSEEELREIRERLAFMTDSNPYTPAISEVEEAQALVASKHWRATERRFQIVALLRELRKRLSSSSDQSLPRDFLPDIPDETGLSLFFPDKPVWVDAKAKAGPKVSENHAGILLDLSPPLKKDEKEPNGPAAAASNGPVAPTATQSPTLTSSPHLHSDQAGTLPPHHPNHCPTTSPQNSAVPPSDIRGKYLWWIDQLAVVDTELERLGSASGMPYVS</sequence>
<accession>A0A0G4FES1</accession>
<feature type="region of interest" description="Disordered" evidence="1">
    <location>
        <begin position="623"/>
        <end position="648"/>
    </location>
</feature>
<proteinExistence type="predicted"/>
<feature type="compositionally biased region" description="Acidic residues" evidence="1">
    <location>
        <begin position="322"/>
        <end position="334"/>
    </location>
</feature>
<feature type="compositionally biased region" description="Low complexity" evidence="1">
    <location>
        <begin position="990"/>
        <end position="1005"/>
    </location>
</feature>